<accession>A0A8H4U716</accession>
<evidence type="ECO:0000313" key="3">
    <source>
        <dbReference type="EMBL" id="KAF4970995.1"/>
    </source>
</evidence>
<comment type="caution">
    <text evidence="3">The sequence shown here is derived from an EMBL/GenBank/DDBJ whole genome shotgun (WGS) entry which is preliminary data.</text>
</comment>
<evidence type="ECO:0000313" key="4">
    <source>
        <dbReference type="Proteomes" id="UP000622797"/>
    </source>
</evidence>
<reference evidence="3" key="1">
    <citation type="journal article" date="2020" name="BMC Genomics">
        <title>Correction to: Identification and distribution of gene clusters required for synthesis of sphingolipid metabolism inhibitors in diverse species of the filamentous fungus Fusarium.</title>
        <authorList>
            <person name="Kim H.S."/>
            <person name="Lohmar J.M."/>
            <person name="Busman M."/>
            <person name="Brown D.W."/>
            <person name="Naumann T.A."/>
            <person name="Divon H.H."/>
            <person name="Lysoe E."/>
            <person name="Uhlig S."/>
            <person name="Proctor R.H."/>
        </authorList>
    </citation>
    <scope>NUCLEOTIDE SEQUENCE</scope>
    <source>
        <strain evidence="3">NRRL 20472</strain>
    </source>
</reference>
<keyword evidence="2" id="KW-0479">Metal-binding</keyword>
<keyword evidence="2" id="KW-0378">Hydrolase</keyword>
<sequence>MPTEQEALTIYQSAIHFDGLNICNFSQEIFEAWKAGGITGVSCTCGLWEGLRGSLANVVQWKEWFEEHSDLIVQAHSVKDIREAKKSGRTAVLLSWQNTAGIEDQLSYLRIFRDLGVRKMQLTYNTQNYSGAGYTELRDSGLTGFGREVVDEMAKLGIVCDLSHVGPQTSEDVINYAPAGKPPCFSHILPAGLKEHPRNKDDRLIKLLGSKSGFIGLSQFGPHMEKGNDSTIDDYVDALDYVVGLVGEDLVGIGSDASEGHGRPSDFMAWCNKDKGYARQLTPWGSQKVVKPLGKLADRAQLAVAMARKGWSEEKMRKVLGENWLHYLEKIIGCIFSPQPDSSFTGYLLVPRPRKNLRLCSRFPASEVENKNNNNNCTPTRGVAAAMDGLSVAASCVALIQAADKTYSVISQFVQDCKDAQSDLAAVSRELSALTRTLGLLRDLVPDGSEFADSNLTNNTKRDIREIIESSFNVAIDIESVLLG</sequence>
<keyword evidence="2" id="KW-0645">Protease</keyword>
<name>A0A8H4U716_9HYPO</name>
<evidence type="ECO:0000256" key="1">
    <source>
        <dbReference type="ARBA" id="ARBA00022997"/>
    </source>
</evidence>
<dbReference type="GO" id="GO:0046872">
    <property type="term" value="F:metal ion binding"/>
    <property type="evidence" value="ECO:0007669"/>
    <property type="project" value="UniProtKB-UniRule"/>
</dbReference>
<dbReference type="Pfam" id="PF01244">
    <property type="entry name" value="Peptidase_M19"/>
    <property type="match status" value="1"/>
</dbReference>
<keyword evidence="2" id="KW-0482">Metalloprotease</keyword>
<dbReference type="OrthoDB" id="445695at2759"/>
<dbReference type="SUPFAM" id="SSF51556">
    <property type="entry name" value="Metallo-dependent hydrolases"/>
    <property type="match status" value="1"/>
</dbReference>
<dbReference type="PANTHER" id="PTHR10443:SF12">
    <property type="entry name" value="DIPEPTIDASE"/>
    <property type="match status" value="1"/>
</dbReference>
<organism evidence="3 4">
    <name type="scientific">Fusarium sarcochroum</name>
    <dbReference type="NCBI Taxonomy" id="1208366"/>
    <lineage>
        <taxon>Eukaryota</taxon>
        <taxon>Fungi</taxon>
        <taxon>Dikarya</taxon>
        <taxon>Ascomycota</taxon>
        <taxon>Pezizomycotina</taxon>
        <taxon>Sordariomycetes</taxon>
        <taxon>Hypocreomycetidae</taxon>
        <taxon>Hypocreales</taxon>
        <taxon>Nectriaceae</taxon>
        <taxon>Fusarium</taxon>
        <taxon>Fusarium lateritium species complex</taxon>
    </lineage>
</organism>
<protein>
    <recommendedName>
        <fullName evidence="2">Dipeptidase</fullName>
        <ecNumber evidence="2">3.4.13.19</ecNumber>
    </recommendedName>
</protein>
<dbReference type="GO" id="GO:0070573">
    <property type="term" value="F:metallodipeptidase activity"/>
    <property type="evidence" value="ECO:0007669"/>
    <property type="project" value="InterPro"/>
</dbReference>
<keyword evidence="4" id="KW-1185">Reference proteome</keyword>
<dbReference type="Proteomes" id="UP000622797">
    <property type="component" value="Unassembled WGS sequence"/>
</dbReference>
<dbReference type="InterPro" id="IPR032466">
    <property type="entry name" value="Metal_Hydrolase"/>
</dbReference>
<keyword evidence="1 2" id="KW-0224">Dipeptidase</keyword>
<dbReference type="InterPro" id="IPR008257">
    <property type="entry name" value="Pept_M19"/>
</dbReference>
<evidence type="ECO:0000256" key="2">
    <source>
        <dbReference type="RuleBase" id="RU341113"/>
    </source>
</evidence>
<keyword evidence="2" id="KW-0862">Zinc</keyword>
<gene>
    <name evidence="3" type="ORF">FSARC_2098</name>
</gene>
<proteinExistence type="inferred from homology"/>
<comment type="catalytic activity">
    <reaction evidence="2">
        <text>an L-aminoacyl-L-amino acid + H2O = 2 an L-alpha-amino acid</text>
        <dbReference type="Rhea" id="RHEA:48940"/>
        <dbReference type="ChEBI" id="CHEBI:15377"/>
        <dbReference type="ChEBI" id="CHEBI:59869"/>
        <dbReference type="ChEBI" id="CHEBI:77460"/>
        <dbReference type="EC" id="3.4.13.19"/>
    </reaction>
</comment>
<reference evidence="3" key="2">
    <citation type="submission" date="2020-05" db="EMBL/GenBank/DDBJ databases">
        <authorList>
            <person name="Kim H.-S."/>
            <person name="Proctor R.H."/>
            <person name="Brown D.W."/>
        </authorList>
    </citation>
    <scope>NUCLEOTIDE SEQUENCE</scope>
    <source>
        <strain evidence="3">NRRL 20472</strain>
    </source>
</reference>
<comment type="cofactor">
    <cofactor evidence="2">
        <name>Zn(2+)</name>
        <dbReference type="ChEBI" id="CHEBI:29105"/>
    </cofactor>
</comment>
<dbReference type="PANTHER" id="PTHR10443">
    <property type="entry name" value="MICROSOMAL DIPEPTIDASE"/>
    <property type="match status" value="1"/>
</dbReference>
<comment type="similarity">
    <text evidence="2">Belongs to the metallo-dependent hydrolases superfamily. Peptidase M19 family.</text>
</comment>
<dbReference type="EC" id="3.4.13.19" evidence="2"/>
<dbReference type="GO" id="GO:0006508">
    <property type="term" value="P:proteolysis"/>
    <property type="evidence" value="ECO:0007669"/>
    <property type="project" value="UniProtKB-KW"/>
</dbReference>
<dbReference type="EMBL" id="JABEXW010000105">
    <property type="protein sequence ID" value="KAF4970995.1"/>
    <property type="molecule type" value="Genomic_DNA"/>
</dbReference>
<dbReference type="PROSITE" id="PS51365">
    <property type="entry name" value="RENAL_DIPEPTIDASE_2"/>
    <property type="match status" value="1"/>
</dbReference>
<dbReference type="AlphaFoldDB" id="A0A8H4U716"/>
<dbReference type="Gene3D" id="3.20.20.140">
    <property type="entry name" value="Metal-dependent hydrolases"/>
    <property type="match status" value="1"/>
</dbReference>